<dbReference type="Pfam" id="PF08281">
    <property type="entry name" value="Sigma70_r4_2"/>
    <property type="match status" value="1"/>
</dbReference>
<organism evidence="7 8">
    <name type="scientific">Xanthocytophaga agilis</name>
    <dbReference type="NCBI Taxonomy" id="3048010"/>
    <lineage>
        <taxon>Bacteria</taxon>
        <taxon>Pseudomonadati</taxon>
        <taxon>Bacteroidota</taxon>
        <taxon>Cytophagia</taxon>
        <taxon>Cytophagales</taxon>
        <taxon>Rhodocytophagaceae</taxon>
        <taxon>Xanthocytophaga</taxon>
    </lineage>
</organism>
<proteinExistence type="inferred from homology"/>
<dbReference type="InterPro" id="IPR014284">
    <property type="entry name" value="RNA_pol_sigma-70_dom"/>
</dbReference>
<dbReference type="PANTHER" id="PTHR43133">
    <property type="entry name" value="RNA POLYMERASE ECF-TYPE SIGMA FACTO"/>
    <property type="match status" value="1"/>
</dbReference>
<name>A0AAE3REB2_9BACT</name>
<dbReference type="GO" id="GO:0016987">
    <property type="term" value="F:sigma factor activity"/>
    <property type="evidence" value="ECO:0007669"/>
    <property type="project" value="UniProtKB-KW"/>
</dbReference>
<comment type="caution">
    <text evidence="7">The sequence shown here is derived from an EMBL/GenBank/DDBJ whole genome shotgun (WGS) entry which is preliminary data.</text>
</comment>
<dbReference type="GO" id="GO:0003677">
    <property type="term" value="F:DNA binding"/>
    <property type="evidence" value="ECO:0007669"/>
    <property type="project" value="InterPro"/>
</dbReference>
<dbReference type="Gene3D" id="1.10.10.10">
    <property type="entry name" value="Winged helix-like DNA-binding domain superfamily/Winged helix DNA-binding domain"/>
    <property type="match status" value="1"/>
</dbReference>
<protein>
    <submittedName>
        <fullName evidence="7">RNA polymerase sigma-70 factor</fullName>
    </submittedName>
</protein>
<evidence type="ECO:0000256" key="3">
    <source>
        <dbReference type="ARBA" id="ARBA00023082"/>
    </source>
</evidence>
<dbReference type="InterPro" id="IPR039425">
    <property type="entry name" value="RNA_pol_sigma-70-like"/>
</dbReference>
<evidence type="ECO:0000259" key="6">
    <source>
        <dbReference type="Pfam" id="PF08281"/>
    </source>
</evidence>
<evidence type="ECO:0000259" key="5">
    <source>
        <dbReference type="Pfam" id="PF04542"/>
    </source>
</evidence>
<dbReference type="NCBIfam" id="TIGR02937">
    <property type="entry name" value="sigma70-ECF"/>
    <property type="match status" value="1"/>
</dbReference>
<gene>
    <name evidence="7" type="ORF">QNI22_37270</name>
</gene>
<dbReference type="Pfam" id="PF04542">
    <property type="entry name" value="Sigma70_r2"/>
    <property type="match status" value="1"/>
</dbReference>
<dbReference type="InterPro" id="IPR014327">
    <property type="entry name" value="RNA_pol_sigma70_bacteroid"/>
</dbReference>
<evidence type="ECO:0000256" key="4">
    <source>
        <dbReference type="ARBA" id="ARBA00023163"/>
    </source>
</evidence>
<comment type="similarity">
    <text evidence="1">Belongs to the sigma-70 factor family. ECF subfamily.</text>
</comment>
<reference evidence="7" key="1">
    <citation type="submission" date="2023-05" db="EMBL/GenBank/DDBJ databases">
        <authorList>
            <person name="Zhang X."/>
        </authorList>
    </citation>
    <scope>NUCLEOTIDE SEQUENCE</scope>
    <source>
        <strain evidence="7">BD1B2-1</strain>
    </source>
</reference>
<evidence type="ECO:0000313" key="7">
    <source>
        <dbReference type="EMBL" id="MDJ1506363.1"/>
    </source>
</evidence>
<dbReference type="Proteomes" id="UP001232063">
    <property type="component" value="Unassembled WGS sequence"/>
</dbReference>
<dbReference type="AlphaFoldDB" id="A0AAE3REB2"/>
<dbReference type="Gene3D" id="1.10.1740.10">
    <property type="match status" value="1"/>
</dbReference>
<dbReference type="NCBIfam" id="TIGR02985">
    <property type="entry name" value="Sig70_bacteroi1"/>
    <property type="match status" value="1"/>
</dbReference>
<evidence type="ECO:0000256" key="2">
    <source>
        <dbReference type="ARBA" id="ARBA00023015"/>
    </source>
</evidence>
<keyword evidence="3" id="KW-0731">Sigma factor</keyword>
<dbReference type="EMBL" id="JASJOU010000022">
    <property type="protein sequence ID" value="MDJ1506363.1"/>
    <property type="molecule type" value="Genomic_DNA"/>
</dbReference>
<sequence>MSYLSADEEELLRELRAGNEKAFNEIYDRYWKNLYLFARNKLRSEDEALDITQDIFVKLWTKRDTLLITTSLSGYLFKSLKNKILDHIAATYTREDYLASLKNTTLPFRESTAEKIAESEIYSLLDTSLASMPSRMKEIFELSRRQDQSIAEISEQLDLSQQTVKNQLTGALRRLRLSLSDYIVSILLFCIWIS</sequence>
<evidence type="ECO:0000313" key="8">
    <source>
        <dbReference type="Proteomes" id="UP001232063"/>
    </source>
</evidence>
<dbReference type="InterPro" id="IPR036388">
    <property type="entry name" value="WH-like_DNA-bd_sf"/>
</dbReference>
<evidence type="ECO:0000256" key="1">
    <source>
        <dbReference type="ARBA" id="ARBA00010641"/>
    </source>
</evidence>
<dbReference type="InterPro" id="IPR013324">
    <property type="entry name" value="RNA_pol_sigma_r3/r4-like"/>
</dbReference>
<dbReference type="InterPro" id="IPR007627">
    <property type="entry name" value="RNA_pol_sigma70_r2"/>
</dbReference>
<dbReference type="SUPFAM" id="SSF88659">
    <property type="entry name" value="Sigma3 and sigma4 domains of RNA polymerase sigma factors"/>
    <property type="match status" value="1"/>
</dbReference>
<keyword evidence="4" id="KW-0804">Transcription</keyword>
<keyword evidence="8" id="KW-1185">Reference proteome</keyword>
<dbReference type="RefSeq" id="WP_314519261.1">
    <property type="nucleotide sequence ID" value="NZ_JASJOU010000022.1"/>
</dbReference>
<feature type="domain" description="RNA polymerase sigma-70 region 2" evidence="5">
    <location>
        <begin position="27"/>
        <end position="89"/>
    </location>
</feature>
<keyword evidence="2" id="KW-0805">Transcription regulation</keyword>
<dbReference type="PANTHER" id="PTHR43133:SF46">
    <property type="entry name" value="RNA POLYMERASE SIGMA-70 FACTOR ECF SUBFAMILY"/>
    <property type="match status" value="1"/>
</dbReference>
<feature type="domain" description="RNA polymerase sigma factor 70 region 4 type 2" evidence="6">
    <location>
        <begin position="125"/>
        <end position="175"/>
    </location>
</feature>
<dbReference type="InterPro" id="IPR013325">
    <property type="entry name" value="RNA_pol_sigma_r2"/>
</dbReference>
<dbReference type="InterPro" id="IPR013249">
    <property type="entry name" value="RNA_pol_sigma70_r4_t2"/>
</dbReference>
<dbReference type="SUPFAM" id="SSF88946">
    <property type="entry name" value="Sigma2 domain of RNA polymerase sigma factors"/>
    <property type="match status" value="1"/>
</dbReference>
<accession>A0AAE3REB2</accession>
<dbReference type="GO" id="GO:0006352">
    <property type="term" value="P:DNA-templated transcription initiation"/>
    <property type="evidence" value="ECO:0007669"/>
    <property type="project" value="InterPro"/>
</dbReference>